<evidence type="ECO:0000256" key="1">
    <source>
        <dbReference type="SAM" id="Coils"/>
    </source>
</evidence>
<reference evidence="3" key="3">
    <citation type="submission" date="2015-06" db="UniProtKB">
        <authorList>
            <consortium name="EnsemblProtists"/>
        </authorList>
    </citation>
    <scope>IDENTIFICATION</scope>
</reference>
<dbReference type="KEGG" id="gtt:GUITHDRAFT_116923"/>
<reference evidence="2 4" key="1">
    <citation type="journal article" date="2012" name="Nature">
        <title>Algal genomes reveal evolutionary mosaicism and the fate of nucleomorphs.</title>
        <authorList>
            <consortium name="DOE Joint Genome Institute"/>
            <person name="Curtis B.A."/>
            <person name="Tanifuji G."/>
            <person name="Burki F."/>
            <person name="Gruber A."/>
            <person name="Irimia M."/>
            <person name="Maruyama S."/>
            <person name="Arias M.C."/>
            <person name="Ball S.G."/>
            <person name="Gile G.H."/>
            <person name="Hirakawa Y."/>
            <person name="Hopkins J.F."/>
            <person name="Kuo A."/>
            <person name="Rensing S.A."/>
            <person name="Schmutz J."/>
            <person name="Symeonidi A."/>
            <person name="Elias M."/>
            <person name="Eveleigh R.J."/>
            <person name="Herman E.K."/>
            <person name="Klute M.J."/>
            <person name="Nakayama T."/>
            <person name="Obornik M."/>
            <person name="Reyes-Prieto A."/>
            <person name="Armbrust E.V."/>
            <person name="Aves S.J."/>
            <person name="Beiko R.G."/>
            <person name="Coutinho P."/>
            <person name="Dacks J.B."/>
            <person name="Durnford D.G."/>
            <person name="Fast N.M."/>
            <person name="Green B.R."/>
            <person name="Grisdale C.J."/>
            <person name="Hempel F."/>
            <person name="Henrissat B."/>
            <person name="Hoppner M.P."/>
            <person name="Ishida K."/>
            <person name="Kim E."/>
            <person name="Koreny L."/>
            <person name="Kroth P.G."/>
            <person name="Liu Y."/>
            <person name="Malik S.B."/>
            <person name="Maier U.G."/>
            <person name="McRose D."/>
            <person name="Mock T."/>
            <person name="Neilson J.A."/>
            <person name="Onodera N.T."/>
            <person name="Poole A.M."/>
            <person name="Pritham E.J."/>
            <person name="Richards T.A."/>
            <person name="Rocap G."/>
            <person name="Roy S.W."/>
            <person name="Sarai C."/>
            <person name="Schaack S."/>
            <person name="Shirato S."/>
            <person name="Slamovits C.H."/>
            <person name="Spencer D.F."/>
            <person name="Suzuki S."/>
            <person name="Worden A.Z."/>
            <person name="Zauner S."/>
            <person name="Barry K."/>
            <person name="Bell C."/>
            <person name="Bharti A.K."/>
            <person name="Crow J.A."/>
            <person name="Grimwood J."/>
            <person name="Kramer R."/>
            <person name="Lindquist E."/>
            <person name="Lucas S."/>
            <person name="Salamov A."/>
            <person name="McFadden G.I."/>
            <person name="Lane C.E."/>
            <person name="Keeling P.J."/>
            <person name="Gray M.W."/>
            <person name="Grigoriev I.V."/>
            <person name="Archibald J.M."/>
        </authorList>
    </citation>
    <scope>NUCLEOTIDE SEQUENCE</scope>
    <source>
        <strain evidence="2 4">CCMP2712</strain>
    </source>
</reference>
<dbReference type="GeneID" id="17293609"/>
<proteinExistence type="predicted"/>
<feature type="coiled-coil region" evidence="1">
    <location>
        <begin position="17"/>
        <end position="108"/>
    </location>
</feature>
<dbReference type="OrthoDB" id="19261at2759"/>
<keyword evidence="4" id="KW-1185">Reference proteome</keyword>
<evidence type="ECO:0000313" key="4">
    <source>
        <dbReference type="Proteomes" id="UP000011087"/>
    </source>
</evidence>
<dbReference type="RefSeq" id="XP_005823880.1">
    <property type="nucleotide sequence ID" value="XM_005823823.1"/>
</dbReference>
<dbReference type="PaxDb" id="55529-EKX36900"/>
<dbReference type="AlphaFoldDB" id="L1IM85"/>
<dbReference type="Proteomes" id="UP000011087">
    <property type="component" value="Unassembled WGS sequence"/>
</dbReference>
<protein>
    <submittedName>
        <fullName evidence="2 3">Uncharacterized protein</fullName>
    </submittedName>
</protein>
<evidence type="ECO:0000313" key="2">
    <source>
        <dbReference type="EMBL" id="EKX36900.1"/>
    </source>
</evidence>
<dbReference type="Gene3D" id="1.20.5.110">
    <property type="match status" value="1"/>
</dbReference>
<keyword evidence="1" id="KW-0175">Coiled coil</keyword>
<feature type="coiled-coil region" evidence="1">
    <location>
        <begin position="157"/>
        <end position="184"/>
    </location>
</feature>
<gene>
    <name evidence="2" type="ORF">GUITHDRAFT_116923</name>
</gene>
<organism evidence="2">
    <name type="scientific">Guillardia theta (strain CCMP2712)</name>
    <name type="common">Cryptophyte</name>
    <dbReference type="NCBI Taxonomy" id="905079"/>
    <lineage>
        <taxon>Eukaryota</taxon>
        <taxon>Cryptophyceae</taxon>
        <taxon>Pyrenomonadales</taxon>
        <taxon>Geminigeraceae</taxon>
        <taxon>Guillardia</taxon>
    </lineage>
</organism>
<evidence type="ECO:0000313" key="3">
    <source>
        <dbReference type="EnsemblProtists" id="EKX36900"/>
    </source>
</evidence>
<dbReference type="HOGENOM" id="CLU_1206750_0_0_1"/>
<reference evidence="4" key="2">
    <citation type="submission" date="2012-11" db="EMBL/GenBank/DDBJ databases">
        <authorList>
            <person name="Kuo A."/>
            <person name="Curtis B.A."/>
            <person name="Tanifuji G."/>
            <person name="Burki F."/>
            <person name="Gruber A."/>
            <person name="Irimia M."/>
            <person name="Maruyama S."/>
            <person name="Arias M.C."/>
            <person name="Ball S.G."/>
            <person name="Gile G.H."/>
            <person name="Hirakawa Y."/>
            <person name="Hopkins J.F."/>
            <person name="Rensing S.A."/>
            <person name="Schmutz J."/>
            <person name="Symeonidi A."/>
            <person name="Elias M."/>
            <person name="Eveleigh R.J."/>
            <person name="Herman E.K."/>
            <person name="Klute M.J."/>
            <person name="Nakayama T."/>
            <person name="Obornik M."/>
            <person name="Reyes-Prieto A."/>
            <person name="Armbrust E.V."/>
            <person name="Aves S.J."/>
            <person name="Beiko R.G."/>
            <person name="Coutinho P."/>
            <person name="Dacks J.B."/>
            <person name="Durnford D.G."/>
            <person name="Fast N.M."/>
            <person name="Green B.R."/>
            <person name="Grisdale C."/>
            <person name="Hempe F."/>
            <person name="Henrissat B."/>
            <person name="Hoppner M.P."/>
            <person name="Ishida K.-I."/>
            <person name="Kim E."/>
            <person name="Koreny L."/>
            <person name="Kroth P.G."/>
            <person name="Liu Y."/>
            <person name="Malik S.-B."/>
            <person name="Maier U.G."/>
            <person name="McRose D."/>
            <person name="Mock T."/>
            <person name="Neilson J.A."/>
            <person name="Onodera N.T."/>
            <person name="Poole A.M."/>
            <person name="Pritham E.J."/>
            <person name="Richards T.A."/>
            <person name="Rocap G."/>
            <person name="Roy S.W."/>
            <person name="Sarai C."/>
            <person name="Schaack S."/>
            <person name="Shirato S."/>
            <person name="Slamovits C.H."/>
            <person name="Spencer D.F."/>
            <person name="Suzuki S."/>
            <person name="Worden A.Z."/>
            <person name="Zauner S."/>
            <person name="Barry K."/>
            <person name="Bell C."/>
            <person name="Bharti A.K."/>
            <person name="Crow J.A."/>
            <person name="Grimwood J."/>
            <person name="Kramer R."/>
            <person name="Lindquist E."/>
            <person name="Lucas S."/>
            <person name="Salamov A."/>
            <person name="McFadden G.I."/>
            <person name="Lane C.E."/>
            <person name="Keeling P.J."/>
            <person name="Gray M.W."/>
            <person name="Grigoriev I.V."/>
            <person name="Archibald J.M."/>
        </authorList>
    </citation>
    <scope>NUCLEOTIDE SEQUENCE</scope>
    <source>
        <strain evidence="4">CCMP2712</strain>
    </source>
</reference>
<accession>L1IM85</accession>
<sequence length="230" mass="25057">MNEPLIEGSKVLTGENLRVLAEDLEQCLQEIESVLAEPRQHGNAVQKAAKSIAMAQDILDDLKTQGKQGCRQDRVACDMLIKSYQKKLESLEKNRQAAEAMAGKGTKELSAHERKKAAEAALDRACNIQRDTQESVQRSIGIIQDAQASGSEAAVVIKGQTEQLKSIYADYTSLEEELSKANQTLVKVPPSLQRLSVSSPDPASLQMARRAITDKVTMVLLFLIVIAIGG</sequence>
<name>L1IM85_GUITC</name>
<dbReference type="EMBL" id="JH993066">
    <property type="protein sequence ID" value="EKX36900.1"/>
    <property type="molecule type" value="Genomic_DNA"/>
</dbReference>
<dbReference type="SUPFAM" id="SSF58038">
    <property type="entry name" value="SNARE fusion complex"/>
    <property type="match status" value="1"/>
</dbReference>
<dbReference type="EnsemblProtists" id="EKX36900">
    <property type="protein sequence ID" value="EKX36900"/>
    <property type="gene ID" value="GUITHDRAFT_116923"/>
</dbReference>